<keyword evidence="2" id="KW-1185">Reference proteome</keyword>
<protein>
    <submittedName>
        <fullName evidence="1">Uncharacterized protein</fullName>
    </submittedName>
</protein>
<gene>
    <name evidence="1" type="ORF">MILVUS5_LOCUS31440</name>
</gene>
<accession>A0ACB0LDT1</accession>
<reference evidence="1" key="1">
    <citation type="submission" date="2023-10" db="EMBL/GenBank/DDBJ databases">
        <authorList>
            <person name="Rodriguez Cubillos JULIANA M."/>
            <person name="De Vega J."/>
        </authorList>
    </citation>
    <scope>NUCLEOTIDE SEQUENCE</scope>
</reference>
<dbReference type="EMBL" id="CASHSV030000513">
    <property type="protein sequence ID" value="CAJ2666672.1"/>
    <property type="molecule type" value="Genomic_DNA"/>
</dbReference>
<dbReference type="Proteomes" id="UP001177021">
    <property type="component" value="Unassembled WGS sequence"/>
</dbReference>
<evidence type="ECO:0000313" key="2">
    <source>
        <dbReference type="Proteomes" id="UP001177021"/>
    </source>
</evidence>
<sequence>MFSKLSLLIRGLLVMVVLISSMGEARKLVEVATKQNNGDGVRTDCFIPGLPCPFPNIPGIPMIPGVPIIPGWPWTPGTPGWPWTPGTPLTPNPPSSPGWPLIPSPPLIPPLSPPLTPPLSPPFVSPISPPSPPKSSSSPLE</sequence>
<organism evidence="1 2">
    <name type="scientific">Trifolium pratense</name>
    <name type="common">Red clover</name>
    <dbReference type="NCBI Taxonomy" id="57577"/>
    <lineage>
        <taxon>Eukaryota</taxon>
        <taxon>Viridiplantae</taxon>
        <taxon>Streptophyta</taxon>
        <taxon>Embryophyta</taxon>
        <taxon>Tracheophyta</taxon>
        <taxon>Spermatophyta</taxon>
        <taxon>Magnoliopsida</taxon>
        <taxon>eudicotyledons</taxon>
        <taxon>Gunneridae</taxon>
        <taxon>Pentapetalae</taxon>
        <taxon>rosids</taxon>
        <taxon>fabids</taxon>
        <taxon>Fabales</taxon>
        <taxon>Fabaceae</taxon>
        <taxon>Papilionoideae</taxon>
        <taxon>50 kb inversion clade</taxon>
        <taxon>NPAAA clade</taxon>
        <taxon>Hologalegina</taxon>
        <taxon>IRL clade</taxon>
        <taxon>Trifolieae</taxon>
        <taxon>Trifolium</taxon>
    </lineage>
</organism>
<proteinExistence type="predicted"/>
<name>A0ACB0LDT1_TRIPR</name>
<comment type="caution">
    <text evidence="1">The sequence shown here is derived from an EMBL/GenBank/DDBJ whole genome shotgun (WGS) entry which is preliminary data.</text>
</comment>
<evidence type="ECO:0000313" key="1">
    <source>
        <dbReference type="EMBL" id="CAJ2666672.1"/>
    </source>
</evidence>